<protein>
    <submittedName>
        <fullName evidence="2">Uncharacterized protein</fullName>
    </submittedName>
</protein>
<dbReference type="HOGENOM" id="CLU_2134890_0_0_1"/>
<evidence type="ECO:0000256" key="1">
    <source>
        <dbReference type="SAM" id="MobiDB-lite"/>
    </source>
</evidence>
<reference evidence="2" key="1">
    <citation type="submission" date="2013-07" db="EMBL/GenBank/DDBJ databases">
        <title>The genome of an arbuscular mycorrhizal fungus provides insights into the evolution of the oldest plant symbiosis.</title>
        <authorList>
            <consortium name="DOE Joint Genome Institute"/>
            <person name="Tisserant E."/>
            <person name="Malbreil M."/>
            <person name="Kuo A."/>
            <person name="Kohler A."/>
            <person name="Symeonidi A."/>
            <person name="Balestrini R."/>
            <person name="Charron P."/>
            <person name="Duensing N."/>
            <person name="Frei-dit-Frey N."/>
            <person name="Gianinazzi-Pearson V."/>
            <person name="Gilbert B."/>
            <person name="Handa Y."/>
            <person name="Hijri M."/>
            <person name="Kaul R."/>
            <person name="Kawaguchi M."/>
            <person name="Krajinski F."/>
            <person name="Lammers P."/>
            <person name="Lapierre D."/>
            <person name="Masclaux F.G."/>
            <person name="Murat C."/>
            <person name="Morin E."/>
            <person name="Ndikumana S."/>
            <person name="Pagni M."/>
            <person name="Petitpierre D."/>
            <person name="Requena N."/>
            <person name="Rosikiewicz P."/>
            <person name="Riley R."/>
            <person name="Saito K."/>
            <person name="San Clemente H."/>
            <person name="Shapiro H."/>
            <person name="van Tuinen D."/>
            <person name="Becard G."/>
            <person name="Bonfante P."/>
            <person name="Paszkowski U."/>
            <person name="Shachar-Hill Y."/>
            <person name="Young J.P."/>
            <person name="Sanders I.R."/>
            <person name="Henrissat B."/>
            <person name="Rensing S.A."/>
            <person name="Grigoriev I.V."/>
            <person name="Corradi N."/>
            <person name="Roux C."/>
            <person name="Martin F."/>
        </authorList>
    </citation>
    <scope>NUCLEOTIDE SEQUENCE</scope>
    <source>
        <strain evidence="2">DAOM 197198</strain>
    </source>
</reference>
<dbReference type="EMBL" id="KI297116">
    <property type="protein sequence ID" value="ESA00564.1"/>
    <property type="molecule type" value="Genomic_DNA"/>
</dbReference>
<evidence type="ECO:0000313" key="2">
    <source>
        <dbReference type="EMBL" id="ESA00564.1"/>
    </source>
</evidence>
<feature type="region of interest" description="Disordered" evidence="1">
    <location>
        <begin position="1"/>
        <end position="20"/>
    </location>
</feature>
<proteinExistence type="predicted"/>
<accession>U9SXB8</accession>
<dbReference type="AlphaFoldDB" id="U9SXB8"/>
<name>U9SXB8_RHIID</name>
<organism evidence="2">
    <name type="scientific">Rhizophagus irregularis (strain DAOM 181602 / DAOM 197198 / MUCL 43194)</name>
    <name type="common">Arbuscular mycorrhizal fungus</name>
    <name type="synonym">Glomus intraradices</name>
    <dbReference type="NCBI Taxonomy" id="747089"/>
    <lineage>
        <taxon>Eukaryota</taxon>
        <taxon>Fungi</taxon>
        <taxon>Fungi incertae sedis</taxon>
        <taxon>Mucoromycota</taxon>
        <taxon>Glomeromycotina</taxon>
        <taxon>Glomeromycetes</taxon>
        <taxon>Glomerales</taxon>
        <taxon>Glomeraceae</taxon>
        <taxon>Rhizophagus</taxon>
    </lineage>
</organism>
<sequence>MKALGIQKASNNNVDSSSEDEQFFEATDNLTGLTASKTELVETFLHWIRYLVAELTLLDASKGKGKVVESELNGNKKRIVTVQEVETTLIAIYHSLESPPGDFFFGNNSSFGK</sequence>
<dbReference type="VEuPathDB" id="FungiDB:RhiirFUN_003352"/>
<gene>
    <name evidence="2" type="ORF">GLOINDRAFT_8367</name>
</gene>